<evidence type="ECO:0000259" key="2">
    <source>
        <dbReference type="Pfam" id="PF03807"/>
    </source>
</evidence>
<sequence length="218" mass="22665">MNNPVSASRADSTTSVIDGSRSIGIIGAGQIGSAFARALARHNIPAVIANSRGPASLQSLASEVGPSLRAGTREEAAKADIVLVAVTWSKLPDAMAGLDLRSRIVIDANNPIEPPTFHPANLKGRTSSEVFADLVPGARVVKAFNHLPALLVSDDPQAEGGRRVLFFSGDDMQAKRDVASLIESLGFFGIDLGSLAVGGRLTEIPGGPLPIHNLVKYG</sequence>
<dbReference type="InterPro" id="IPR028939">
    <property type="entry name" value="P5C_Rdtase_cat_N"/>
</dbReference>
<keyword evidence="1" id="KW-0560">Oxidoreductase</keyword>
<dbReference type="InterPro" id="IPR051267">
    <property type="entry name" value="STEAP_metalloreductase"/>
</dbReference>
<evidence type="ECO:0000313" key="3">
    <source>
        <dbReference type="EMBL" id="MFK2856340.1"/>
    </source>
</evidence>
<dbReference type="PANTHER" id="PTHR14239">
    <property type="entry name" value="DUDULIN-RELATED"/>
    <property type="match status" value="1"/>
</dbReference>
<dbReference type="Pfam" id="PF03807">
    <property type="entry name" value="F420_oxidored"/>
    <property type="match status" value="1"/>
</dbReference>
<proteinExistence type="predicted"/>
<dbReference type="InterPro" id="IPR036291">
    <property type="entry name" value="NAD(P)-bd_dom_sf"/>
</dbReference>
<dbReference type="Gene3D" id="3.40.50.720">
    <property type="entry name" value="NAD(P)-binding Rossmann-like Domain"/>
    <property type="match status" value="1"/>
</dbReference>
<evidence type="ECO:0000313" key="4">
    <source>
        <dbReference type="Proteomes" id="UP001620409"/>
    </source>
</evidence>
<name>A0ABW8IM92_9GAMM</name>
<dbReference type="EMBL" id="JADIKI010000023">
    <property type="protein sequence ID" value="MFK2856340.1"/>
    <property type="molecule type" value="Genomic_DNA"/>
</dbReference>
<protein>
    <submittedName>
        <fullName evidence="3">NAD(P)-binding domain-containing protein</fullName>
    </submittedName>
</protein>
<gene>
    <name evidence="3" type="ORF">ISP18_17170</name>
</gene>
<evidence type="ECO:0000256" key="1">
    <source>
        <dbReference type="ARBA" id="ARBA00023002"/>
    </source>
</evidence>
<accession>A0ABW8IM92</accession>
<reference evidence="3 4" key="1">
    <citation type="submission" date="2020-10" db="EMBL/GenBank/DDBJ databases">
        <title>Phylogeny of dyella-like bacteria.</title>
        <authorList>
            <person name="Fu J."/>
        </authorList>
    </citation>
    <scope>NUCLEOTIDE SEQUENCE [LARGE SCALE GENOMIC DNA]</scope>
    <source>
        <strain evidence="3 4">DHG40</strain>
    </source>
</reference>
<dbReference type="RefSeq" id="WP_380014890.1">
    <property type="nucleotide sequence ID" value="NZ_JADIKI010000023.1"/>
</dbReference>
<organism evidence="3 4">
    <name type="scientific">Dyella humi</name>
    <dbReference type="NCBI Taxonomy" id="1770547"/>
    <lineage>
        <taxon>Bacteria</taxon>
        <taxon>Pseudomonadati</taxon>
        <taxon>Pseudomonadota</taxon>
        <taxon>Gammaproteobacteria</taxon>
        <taxon>Lysobacterales</taxon>
        <taxon>Rhodanobacteraceae</taxon>
        <taxon>Dyella</taxon>
    </lineage>
</organism>
<dbReference type="Proteomes" id="UP001620409">
    <property type="component" value="Unassembled WGS sequence"/>
</dbReference>
<keyword evidence="4" id="KW-1185">Reference proteome</keyword>
<comment type="caution">
    <text evidence="3">The sequence shown here is derived from an EMBL/GenBank/DDBJ whole genome shotgun (WGS) entry which is preliminary data.</text>
</comment>
<feature type="domain" description="Pyrroline-5-carboxylate reductase catalytic N-terminal" evidence="2">
    <location>
        <begin position="23"/>
        <end position="111"/>
    </location>
</feature>
<dbReference type="SUPFAM" id="SSF51735">
    <property type="entry name" value="NAD(P)-binding Rossmann-fold domains"/>
    <property type="match status" value="1"/>
</dbReference>